<organism evidence="4 5">
    <name type="scientific">Candidatus Limivivens intestinipullorum</name>
    <dbReference type="NCBI Taxonomy" id="2840858"/>
    <lineage>
        <taxon>Bacteria</taxon>
        <taxon>Bacillati</taxon>
        <taxon>Bacillota</taxon>
        <taxon>Clostridia</taxon>
        <taxon>Lachnospirales</taxon>
        <taxon>Lachnospiraceae</taxon>
        <taxon>Lachnospiraceae incertae sedis</taxon>
        <taxon>Candidatus Limivivens</taxon>
    </lineage>
</organism>
<dbReference type="InterPro" id="IPR001910">
    <property type="entry name" value="Inosine/uridine_hydrolase_dom"/>
</dbReference>
<proteinExistence type="predicted"/>
<evidence type="ECO:0000259" key="3">
    <source>
        <dbReference type="Pfam" id="PF01156"/>
    </source>
</evidence>
<evidence type="ECO:0000313" key="4">
    <source>
        <dbReference type="EMBL" id="HIS31557.1"/>
    </source>
</evidence>
<comment type="caution">
    <text evidence="4">The sequence shown here is derived from an EMBL/GenBank/DDBJ whole genome shotgun (WGS) entry which is preliminary data.</text>
</comment>
<keyword evidence="2" id="KW-0326">Glycosidase</keyword>
<dbReference type="EMBL" id="DVIQ01000043">
    <property type="protein sequence ID" value="HIS31557.1"/>
    <property type="molecule type" value="Genomic_DNA"/>
</dbReference>
<name>A0A9D1ESP9_9FIRM</name>
<accession>A0A9D1ESP9</accession>
<evidence type="ECO:0000313" key="5">
    <source>
        <dbReference type="Proteomes" id="UP000823935"/>
    </source>
</evidence>
<dbReference type="SUPFAM" id="SSF53590">
    <property type="entry name" value="Nucleoside hydrolase"/>
    <property type="match status" value="1"/>
</dbReference>
<feature type="domain" description="Inosine/uridine-preferring nucleoside hydrolase" evidence="3">
    <location>
        <begin position="1"/>
        <end position="296"/>
    </location>
</feature>
<dbReference type="GO" id="GO:0006152">
    <property type="term" value="P:purine nucleoside catabolic process"/>
    <property type="evidence" value="ECO:0007669"/>
    <property type="project" value="TreeGrafter"/>
</dbReference>
<gene>
    <name evidence="4" type="ORF">IAB44_08455</name>
</gene>
<dbReference type="Gene3D" id="3.90.245.10">
    <property type="entry name" value="Ribonucleoside hydrolase-like"/>
    <property type="match status" value="1"/>
</dbReference>
<evidence type="ECO:0000256" key="2">
    <source>
        <dbReference type="ARBA" id="ARBA00023295"/>
    </source>
</evidence>
<dbReference type="InterPro" id="IPR023186">
    <property type="entry name" value="IUNH"/>
</dbReference>
<dbReference type="AlphaFoldDB" id="A0A9D1ESP9"/>
<dbReference type="Proteomes" id="UP000823935">
    <property type="component" value="Unassembled WGS sequence"/>
</dbReference>
<sequence length="311" mass="33419">MDCDPGIDDAAALCVAAAHPEAFRILGISTVAGNQTIETVTENALRLTQFFGLDVPVAQGAKVPLTRPAKTAADIHGKNGLGDVEIPKTDRKAVSDNAVVFLRDQIMGLPKGERVTLVPTGPLTNIALLLKVFPEVRERVEEIVLMGGGACKGNVTPVSEFNIFADPEAASIVFESGLPVVMCGLDVTGKCGVDRETAKELAGSGKKIARAVGSMIQFYLNSPAYRNRPAAYVHDAATFLYLLHPEIFRGERMPVSVDCSDGITRGMTICDARPTRPEGEYHTLVLLDADEKKFLEYLVEAVHMLDARLDG</sequence>
<protein>
    <submittedName>
        <fullName evidence="4">Nucleoside hydrolase</fullName>
    </submittedName>
</protein>
<dbReference type="GO" id="GO:0005829">
    <property type="term" value="C:cytosol"/>
    <property type="evidence" value="ECO:0007669"/>
    <property type="project" value="TreeGrafter"/>
</dbReference>
<dbReference type="CDD" id="cd02651">
    <property type="entry name" value="nuc_hydro_IU_UC_XIUA"/>
    <property type="match status" value="1"/>
</dbReference>
<dbReference type="PANTHER" id="PTHR12304">
    <property type="entry name" value="INOSINE-URIDINE PREFERRING NUCLEOSIDE HYDROLASE"/>
    <property type="match status" value="1"/>
</dbReference>
<dbReference type="GO" id="GO:0008477">
    <property type="term" value="F:purine nucleosidase activity"/>
    <property type="evidence" value="ECO:0007669"/>
    <property type="project" value="TreeGrafter"/>
</dbReference>
<reference evidence="4" key="2">
    <citation type="journal article" date="2021" name="PeerJ">
        <title>Extensive microbial diversity within the chicken gut microbiome revealed by metagenomics and culture.</title>
        <authorList>
            <person name="Gilroy R."/>
            <person name="Ravi A."/>
            <person name="Getino M."/>
            <person name="Pursley I."/>
            <person name="Horton D.L."/>
            <person name="Alikhan N.F."/>
            <person name="Baker D."/>
            <person name="Gharbi K."/>
            <person name="Hall N."/>
            <person name="Watson M."/>
            <person name="Adriaenssens E.M."/>
            <person name="Foster-Nyarko E."/>
            <person name="Jarju S."/>
            <person name="Secka A."/>
            <person name="Antonio M."/>
            <person name="Oren A."/>
            <person name="Chaudhuri R.R."/>
            <person name="La Ragione R."/>
            <person name="Hildebrand F."/>
            <person name="Pallen M.J."/>
        </authorList>
    </citation>
    <scope>NUCLEOTIDE SEQUENCE</scope>
    <source>
        <strain evidence="4">CHK190-19873</strain>
    </source>
</reference>
<reference evidence="4" key="1">
    <citation type="submission" date="2020-10" db="EMBL/GenBank/DDBJ databases">
        <authorList>
            <person name="Gilroy R."/>
        </authorList>
    </citation>
    <scope>NUCLEOTIDE SEQUENCE</scope>
    <source>
        <strain evidence="4">CHK190-19873</strain>
    </source>
</reference>
<dbReference type="InterPro" id="IPR036452">
    <property type="entry name" value="Ribo_hydro-like"/>
</dbReference>
<keyword evidence="1 4" id="KW-0378">Hydrolase</keyword>
<evidence type="ECO:0000256" key="1">
    <source>
        <dbReference type="ARBA" id="ARBA00022801"/>
    </source>
</evidence>
<dbReference type="PANTHER" id="PTHR12304:SF4">
    <property type="entry name" value="URIDINE NUCLEOSIDASE"/>
    <property type="match status" value="1"/>
</dbReference>
<dbReference type="Pfam" id="PF01156">
    <property type="entry name" value="IU_nuc_hydro"/>
    <property type="match status" value="1"/>
</dbReference>